<evidence type="ECO:0000313" key="2">
    <source>
        <dbReference type="WBParaSite" id="ES5_v2.g22837.t1"/>
    </source>
</evidence>
<reference evidence="2" key="1">
    <citation type="submission" date="2022-11" db="UniProtKB">
        <authorList>
            <consortium name="WormBaseParasite"/>
        </authorList>
    </citation>
    <scope>IDENTIFICATION</scope>
</reference>
<sequence>MEKIIVKNKDDSIVSVESIVANLPYVETLSCVFNPDKMDHSPNILTKLLQIPHFKNIKWLHLGDVSGNFDFDAFYRFTEEKYTIKTFLEYRENISDNLKDKIESVIDKYLELGLCRIFKPPNIEFPGQNELQKEAFTKLLKKFG</sequence>
<evidence type="ECO:0000313" key="1">
    <source>
        <dbReference type="Proteomes" id="UP000887579"/>
    </source>
</evidence>
<name>A0AC34FZ15_9BILA</name>
<accession>A0AC34FZ15</accession>
<protein>
    <submittedName>
        <fullName evidence="2">Uncharacterized protein</fullName>
    </submittedName>
</protein>
<proteinExistence type="predicted"/>
<organism evidence="1 2">
    <name type="scientific">Panagrolaimus sp. ES5</name>
    <dbReference type="NCBI Taxonomy" id="591445"/>
    <lineage>
        <taxon>Eukaryota</taxon>
        <taxon>Metazoa</taxon>
        <taxon>Ecdysozoa</taxon>
        <taxon>Nematoda</taxon>
        <taxon>Chromadorea</taxon>
        <taxon>Rhabditida</taxon>
        <taxon>Tylenchina</taxon>
        <taxon>Panagrolaimomorpha</taxon>
        <taxon>Panagrolaimoidea</taxon>
        <taxon>Panagrolaimidae</taxon>
        <taxon>Panagrolaimus</taxon>
    </lineage>
</organism>
<dbReference type="WBParaSite" id="ES5_v2.g22837.t1">
    <property type="protein sequence ID" value="ES5_v2.g22837.t1"/>
    <property type="gene ID" value="ES5_v2.g22837"/>
</dbReference>
<dbReference type="Proteomes" id="UP000887579">
    <property type="component" value="Unplaced"/>
</dbReference>